<organism evidence="2 3">
    <name type="scientific">Rhizobium favelukesii</name>
    <dbReference type="NCBI Taxonomy" id="348824"/>
    <lineage>
        <taxon>Bacteria</taxon>
        <taxon>Pseudomonadati</taxon>
        <taxon>Pseudomonadota</taxon>
        <taxon>Alphaproteobacteria</taxon>
        <taxon>Hyphomicrobiales</taxon>
        <taxon>Rhizobiaceae</taxon>
        <taxon>Rhizobium/Agrobacterium group</taxon>
        <taxon>Rhizobium</taxon>
    </lineage>
</organism>
<dbReference type="EMBL" id="HG916855">
    <property type="protein sequence ID" value="CDM63084.1"/>
    <property type="molecule type" value="Genomic_DNA"/>
</dbReference>
<keyword evidence="1" id="KW-0175">Coiled coil</keyword>
<evidence type="ECO:0000313" key="3">
    <source>
        <dbReference type="Proteomes" id="UP000019443"/>
    </source>
</evidence>
<gene>
    <name evidence="2" type="ORF">LPU83_pLPU83d_1714</name>
</gene>
<geneLocation type="plasmid" evidence="2 3">
    <name>pLPU83d</name>
</geneLocation>
<feature type="coiled-coil region" evidence="1">
    <location>
        <begin position="5"/>
        <end position="32"/>
    </location>
</feature>
<protein>
    <submittedName>
        <fullName evidence="2">Uncharacterized protein</fullName>
    </submittedName>
</protein>
<dbReference type="PATRIC" id="fig|348824.6.peg.7465"/>
<dbReference type="HOGENOM" id="CLU_2002073_0_0_5"/>
<dbReference type="RefSeq" id="WP_024318184.1">
    <property type="nucleotide sequence ID" value="NZ_ATTO01000077.1"/>
</dbReference>
<evidence type="ECO:0000256" key="1">
    <source>
        <dbReference type="SAM" id="Coils"/>
    </source>
</evidence>
<name>W6RQU6_9HYPH</name>
<accession>W6RQU6</accession>
<dbReference type="AlphaFoldDB" id="W6RQU6"/>
<proteinExistence type="predicted"/>
<sequence length="124" mass="14032">MTAIVAELKRKLAELDTRIDQLRADLAVADDQRKAVVTVIGVYDPDGAKEVAQREVRSDRSTQARRVTDLLKGRDLRRGILETLRDYSLPSPYAKITDKIASYAKMVDISVDTRIVMRNSIMRN</sequence>
<keyword evidence="2" id="KW-0614">Plasmid</keyword>
<dbReference type="Proteomes" id="UP000019443">
    <property type="component" value="Plasmid pLPU83d"/>
</dbReference>
<dbReference type="KEGG" id="rhl:LPU83_pLPU83d_1714"/>
<keyword evidence="3" id="KW-1185">Reference proteome</keyword>
<evidence type="ECO:0000313" key="2">
    <source>
        <dbReference type="EMBL" id="CDM63084.1"/>
    </source>
</evidence>
<reference evidence="2" key="1">
    <citation type="submission" date="2013-11" db="EMBL/GenBank/DDBJ databases">
        <title>Draft genome sequence of the broad-host-range Rhizobium sp. LPU83 strain, a member of the low-genetic diversity Oregon-like Rhizobium sp. group.</title>
        <authorList>
            <person name="Wibberg D."/>
            <person name="Puehler A."/>
            <person name="Schlueter A."/>
        </authorList>
    </citation>
    <scope>NUCLEOTIDE SEQUENCE [LARGE SCALE GENOMIC DNA]</scope>
    <source>
        <strain evidence="2">LPU83</strain>
        <plasmid evidence="2">pLPU83d</plasmid>
    </source>
</reference>